<dbReference type="AlphaFoldDB" id="A0A1Y2HR15"/>
<evidence type="ECO:0000256" key="1">
    <source>
        <dbReference type="SAM" id="Phobius"/>
    </source>
</evidence>
<evidence type="ECO:0000313" key="2">
    <source>
        <dbReference type="EMBL" id="ORZ36133.1"/>
    </source>
</evidence>
<accession>A0A1Y2HR15</accession>
<sequence length="206" mass="22636">LLFALSGVVILGYLSFCFVEHQVYYNPRVSASRAGLMAASSVAMLTSSILHASAVRADESAWATLAVAGLGFAVVTAFSLLRGKRHLNRIARFWHRVKHHELQLQMEQRNRELALSNTNLVGSRRNLAAGSHSRLGPPAPQVVQPSMVLGSRIPKDKTQVDNIQSLLKETSADILNIARERAPRGRLRVFSDPFQVELCALSSNIL</sequence>
<gene>
    <name evidence="2" type="ORF">BCR44DRAFT_1432860</name>
</gene>
<protein>
    <submittedName>
        <fullName evidence="2">Uncharacterized protein</fullName>
    </submittedName>
</protein>
<reference evidence="2 3" key="1">
    <citation type="submission" date="2016-07" db="EMBL/GenBank/DDBJ databases">
        <title>Pervasive Adenine N6-methylation of Active Genes in Fungi.</title>
        <authorList>
            <consortium name="DOE Joint Genome Institute"/>
            <person name="Mondo S.J."/>
            <person name="Dannebaum R.O."/>
            <person name="Kuo R.C."/>
            <person name="Labutti K."/>
            <person name="Haridas S."/>
            <person name="Kuo A."/>
            <person name="Salamov A."/>
            <person name="Ahrendt S.R."/>
            <person name="Lipzen A."/>
            <person name="Sullivan W."/>
            <person name="Andreopoulos W.B."/>
            <person name="Clum A."/>
            <person name="Lindquist E."/>
            <person name="Daum C."/>
            <person name="Ramamoorthy G.K."/>
            <person name="Gryganskyi A."/>
            <person name="Culley D."/>
            <person name="Magnuson J.K."/>
            <person name="James T.Y."/>
            <person name="O'Malley M.A."/>
            <person name="Stajich J.E."/>
            <person name="Spatafora J.W."/>
            <person name="Visel A."/>
            <person name="Grigoriev I.V."/>
        </authorList>
    </citation>
    <scope>NUCLEOTIDE SEQUENCE [LARGE SCALE GENOMIC DNA]</scope>
    <source>
        <strain evidence="2 3">PL171</strain>
    </source>
</reference>
<proteinExistence type="predicted"/>
<feature type="transmembrane region" description="Helical" evidence="1">
    <location>
        <begin position="61"/>
        <end position="81"/>
    </location>
</feature>
<feature type="non-terminal residue" evidence="2">
    <location>
        <position position="1"/>
    </location>
</feature>
<keyword evidence="1" id="KW-0472">Membrane</keyword>
<name>A0A1Y2HR15_9FUNG</name>
<dbReference type="EMBL" id="MCFL01000018">
    <property type="protein sequence ID" value="ORZ36133.1"/>
    <property type="molecule type" value="Genomic_DNA"/>
</dbReference>
<keyword evidence="1" id="KW-0812">Transmembrane</keyword>
<dbReference type="Proteomes" id="UP000193411">
    <property type="component" value="Unassembled WGS sequence"/>
</dbReference>
<comment type="caution">
    <text evidence="2">The sequence shown here is derived from an EMBL/GenBank/DDBJ whole genome shotgun (WGS) entry which is preliminary data.</text>
</comment>
<keyword evidence="1" id="KW-1133">Transmembrane helix</keyword>
<organism evidence="2 3">
    <name type="scientific">Catenaria anguillulae PL171</name>
    <dbReference type="NCBI Taxonomy" id="765915"/>
    <lineage>
        <taxon>Eukaryota</taxon>
        <taxon>Fungi</taxon>
        <taxon>Fungi incertae sedis</taxon>
        <taxon>Blastocladiomycota</taxon>
        <taxon>Blastocladiomycetes</taxon>
        <taxon>Blastocladiales</taxon>
        <taxon>Catenariaceae</taxon>
        <taxon>Catenaria</taxon>
    </lineage>
</organism>
<evidence type="ECO:0000313" key="3">
    <source>
        <dbReference type="Proteomes" id="UP000193411"/>
    </source>
</evidence>
<keyword evidence="3" id="KW-1185">Reference proteome</keyword>
<feature type="transmembrane region" description="Helical" evidence="1">
    <location>
        <begin position="6"/>
        <end position="24"/>
    </location>
</feature>